<accession>A0A210QXR9</accession>
<evidence type="ECO:0000256" key="2">
    <source>
        <dbReference type="ARBA" id="ARBA00006843"/>
    </source>
</evidence>
<evidence type="ECO:0000256" key="4">
    <source>
        <dbReference type="ARBA" id="ARBA00022989"/>
    </source>
</evidence>
<evidence type="ECO:0000256" key="6">
    <source>
        <dbReference type="SAM" id="Phobius"/>
    </source>
</evidence>
<keyword evidence="5 6" id="KW-0472">Membrane</keyword>
<dbReference type="GO" id="GO:0016020">
    <property type="term" value="C:membrane"/>
    <property type="evidence" value="ECO:0007669"/>
    <property type="project" value="UniProtKB-SubCell"/>
</dbReference>
<dbReference type="Pfam" id="PF04505">
    <property type="entry name" value="CD225"/>
    <property type="match status" value="1"/>
</dbReference>
<dbReference type="OrthoDB" id="10038436at2759"/>
<keyword evidence="3 6" id="KW-0812">Transmembrane</keyword>
<evidence type="ECO:0000256" key="1">
    <source>
        <dbReference type="ARBA" id="ARBA00004370"/>
    </source>
</evidence>
<keyword evidence="8" id="KW-1185">Reference proteome</keyword>
<reference evidence="7 8" key="1">
    <citation type="journal article" date="2017" name="Nat. Ecol. Evol.">
        <title>Scallop genome provides insights into evolution of bilaterian karyotype and development.</title>
        <authorList>
            <person name="Wang S."/>
            <person name="Zhang J."/>
            <person name="Jiao W."/>
            <person name="Li J."/>
            <person name="Xun X."/>
            <person name="Sun Y."/>
            <person name="Guo X."/>
            <person name="Huan P."/>
            <person name="Dong B."/>
            <person name="Zhang L."/>
            <person name="Hu X."/>
            <person name="Sun X."/>
            <person name="Wang J."/>
            <person name="Zhao C."/>
            <person name="Wang Y."/>
            <person name="Wang D."/>
            <person name="Huang X."/>
            <person name="Wang R."/>
            <person name="Lv J."/>
            <person name="Li Y."/>
            <person name="Zhang Z."/>
            <person name="Liu B."/>
            <person name="Lu W."/>
            <person name="Hui Y."/>
            <person name="Liang J."/>
            <person name="Zhou Z."/>
            <person name="Hou R."/>
            <person name="Li X."/>
            <person name="Liu Y."/>
            <person name="Li H."/>
            <person name="Ning X."/>
            <person name="Lin Y."/>
            <person name="Zhao L."/>
            <person name="Xing Q."/>
            <person name="Dou J."/>
            <person name="Li Y."/>
            <person name="Mao J."/>
            <person name="Guo H."/>
            <person name="Dou H."/>
            <person name="Li T."/>
            <person name="Mu C."/>
            <person name="Jiang W."/>
            <person name="Fu Q."/>
            <person name="Fu X."/>
            <person name="Miao Y."/>
            <person name="Liu J."/>
            <person name="Yu Q."/>
            <person name="Li R."/>
            <person name="Liao H."/>
            <person name="Li X."/>
            <person name="Kong Y."/>
            <person name="Jiang Z."/>
            <person name="Chourrout D."/>
            <person name="Li R."/>
            <person name="Bao Z."/>
        </authorList>
    </citation>
    <scope>NUCLEOTIDE SEQUENCE [LARGE SCALE GENOMIC DNA]</scope>
    <source>
        <strain evidence="7 8">PY_sf001</strain>
    </source>
</reference>
<dbReference type="STRING" id="6573.A0A210QXR9"/>
<evidence type="ECO:0000313" key="7">
    <source>
        <dbReference type="EMBL" id="OWF53530.1"/>
    </source>
</evidence>
<dbReference type="PANTHER" id="PTHR14948">
    <property type="entry name" value="NG5"/>
    <property type="match status" value="1"/>
</dbReference>
<dbReference type="InterPro" id="IPR007593">
    <property type="entry name" value="CD225/Dispanin_fam"/>
</dbReference>
<sequence>MKEFDYRLTIQNRRGKLNVERGVSGNLPPYREPMPHTGGVSGNLPPYREPMPHTGTHYGQAYPQHTTSSTVVVQQPQTTNMVMRTRPNDYMVWSVIGCLFCLWPVGLCAIAASQDSRSKADNGNIEGAKASSRWALQLNALNAFLGAVLITVLIVLYTMAGKQVSAELNGH</sequence>
<gene>
    <name evidence="7" type="ORF">KP79_PYT13643</name>
</gene>
<comment type="similarity">
    <text evidence="2">Belongs to the CD225/Dispanin family.</text>
</comment>
<protein>
    <submittedName>
        <fullName evidence="7">Proline-rich transmembrane protein 2</fullName>
    </submittedName>
</protein>
<dbReference type="AlphaFoldDB" id="A0A210QXR9"/>
<evidence type="ECO:0000256" key="5">
    <source>
        <dbReference type="ARBA" id="ARBA00023136"/>
    </source>
</evidence>
<organism evidence="7 8">
    <name type="scientific">Mizuhopecten yessoensis</name>
    <name type="common">Japanese scallop</name>
    <name type="synonym">Patinopecten yessoensis</name>
    <dbReference type="NCBI Taxonomy" id="6573"/>
    <lineage>
        <taxon>Eukaryota</taxon>
        <taxon>Metazoa</taxon>
        <taxon>Spiralia</taxon>
        <taxon>Lophotrochozoa</taxon>
        <taxon>Mollusca</taxon>
        <taxon>Bivalvia</taxon>
        <taxon>Autobranchia</taxon>
        <taxon>Pteriomorphia</taxon>
        <taxon>Pectinida</taxon>
        <taxon>Pectinoidea</taxon>
        <taxon>Pectinidae</taxon>
        <taxon>Mizuhopecten</taxon>
    </lineage>
</organism>
<dbReference type="EMBL" id="NEDP02001335">
    <property type="protein sequence ID" value="OWF53530.1"/>
    <property type="molecule type" value="Genomic_DNA"/>
</dbReference>
<dbReference type="Proteomes" id="UP000242188">
    <property type="component" value="Unassembled WGS sequence"/>
</dbReference>
<proteinExistence type="inferred from homology"/>
<feature type="transmembrane region" description="Helical" evidence="6">
    <location>
        <begin position="134"/>
        <end position="157"/>
    </location>
</feature>
<keyword evidence="4 6" id="KW-1133">Transmembrane helix</keyword>
<name>A0A210QXR9_MIZYE</name>
<dbReference type="PANTHER" id="PTHR14948:SF44">
    <property type="entry name" value="PROLINE-RICH TRANSMEMBRANE PROTEIN 1-LIKE"/>
    <property type="match status" value="1"/>
</dbReference>
<dbReference type="InterPro" id="IPR051423">
    <property type="entry name" value="CD225/Dispanin"/>
</dbReference>
<comment type="caution">
    <text evidence="7">The sequence shown here is derived from an EMBL/GenBank/DDBJ whole genome shotgun (WGS) entry which is preliminary data.</text>
</comment>
<comment type="subcellular location">
    <subcellularLocation>
        <location evidence="1">Membrane</location>
    </subcellularLocation>
</comment>
<evidence type="ECO:0000313" key="8">
    <source>
        <dbReference type="Proteomes" id="UP000242188"/>
    </source>
</evidence>
<feature type="transmembrane region" description="Helical" evidence="6">
    <location>
        <begin position="90"/>
        <end position="114"/>
    </location>
</feature>
<evidence type="ECO:0000256" key="3">
    <source>
        <dbReference type="ARBA" id="ARBA00022692"/>
    </source>
</evidence>